<feature type="region of interest" description="Disordered" evidence="1">
    <location>
        <begin position="1"/>
        <end position="23"/>
    </location>
</feature>
<accession>A0A0G1M3N5</accession>
<dbReference type="AlphaFoldDB" id="A0A0G1M3N5"/>
<organism evidence="2 3">
    <name type="scientific">Candidatus Giovannonibacteria bacterium GW2011_GWA2_45_21</name>
    <dbReference type="NCBI Taxonomy" id="1618649"/>
    <lineage>
        <taxon>Bacteria</taxon>
        <taxon>Candidatus Giovannoniibacteriota</taxon>
    </lineage>
</organism>
<evidence type="ECO:0000256" key="1">
    <source>
        <dbReference type="SAM" id="MobiDB-lite"/>
    </source>
</evidence>
<evidence type="ECO:0000313" key="3">
    <source>
        <dbReference type="Proteomes" id="UP000034696"/>
    </source>
</evidence>
<dbReference type="EMBL" id="LCKT01000050">
    <property type="protein sequence ID" value="KKU02819.1"/>
    <property type="molecule type" value="Genomic_DNA"/>
</dbReference>
<reference evidence="2 3" key="1">
    <citation type="journal article" date="2015" name="Nature">
        <title>rRNA introns, odd ribosomes, and small enigmatic genomes across a large radiation of phyla.</title>
        <authorList>
            <person name="Brown C.T."/>
            <person name="Hug L.A."/>
            <person name="Thomas B.C."/>
            <person name="Sharon I."/>
            <person name="Castelle C.J."/>
            <person name="Singh A."/>
            <person name="Wilkins M.J."/>
            <person name="Williams K.H."/>
            <person name="Banfield J.F."/>
        </authorList>
    </citation>
    <scope>NUCLEOTIDE SEQUENCE [LARGE SCALE GENOMIC DNA]</scope>
</reference>
<name>A0A0G1M3N5_9BACT</name>
<evidence type="ECO:0000313" key="2">
    <source>
        <dbReference type="EMBL" id="KKU02819.1"/>
    </source>
</evidence>
<proteinExistence type="predicted"/>
<sequence length="86" mass="9279">MFVSVMSSSTSAFETTEEPATKSEAVSVFETIASVMESFGRDTAPVIVRPPVDVRPMNAPVPVALILCNFKSEYIVEVPPVKFATP</sequence>
<dbReference type="Proteomes" id="UP000034696">
    <property type="component" value="Unassembled WGS sequence"/>
</dbReference>
<protein>
    <submittedName>
        <fullName evidence="2">Uncharacterized protein</fullName>
    </submittedName>
</protein>
<gene>
    <name evidence="2" type="ORF">UX06_C0050G0005</name>
</gene>
<comment type="caution">
    <text evidence="2">The sequence shown here is derived from an EMBL/GenBank/DDBJ whole genome shotgun (WGS) entry which is preliminary data.</text>
</comment>